<dbReference type="AlphaFoldDB" id="A0A2S0VYF7"/>
<gene>
    <name evidence="1" type="ORF">C2869_22360</name>
</gene>
<keyword evidence="2" id="KW-1185">Reference proteome</keyword>
<organism evidence="1 2">
    <name type="scientific">Saccharobesus litoralis</name>
    <dbReference type="NCBI Taxonomy" id="2172099"/>
    <lineage>
        <taxon>Bacteria</taxon>
        <taxon>Pseudomonadati</taxon>
        <taxon>Pseudomonadota</taxon>
        <taxon>Gammaproteobacteria</taxon>
        <taxon>Alteromonadales</taxon>
        <taxon>Alteromonadaceae</taxon>
        <taxon>Saccharobesus</taxon>
    </lineage>
</organism>
<sequence length="310" mass="33385">MTTQNAVFQRYINNDNVWLAKSTPQENLLTDHGITPCVLASEDEVGQAMLQELYATAAEKTGDINIALLGGRGGQALHKLLGELAKGSEQDDLLARLNVFTQDALAPMGMNNGLSFVRDFERILGSAFFDKIKSFTPMQTDLDDLESGLIDYLNKLEALGGLDIFFIGHGPEENQASHLAYIKPFSGAQSHHVAGLIPISSSILEHHISKFKAGGSQISASDEAECRKAQYILTLGPAAILQAKKVVQSVVDADSAPAKVATYANVLNSEISSDLGTDKQQALAQLNANPGLWIRLHANCKSFVLPNLNV</sequence>
<keyword evidence="1" id="KW-0614">Plasmid</keyword>
<evidence type="ECO:0008006" key="3">
    <source>
        <dbReference type="Google" id="ProtNLM"/>
    </source>
</evidence>
<dbReference type="Proteomes" id="UP000244441">
    <property type="component" value="Plasmid unnamed1"/>
</dbReference>
<evidence type="ECO:0000313" key="2">
    <source>
        <dbReference type="Proteomes" id="UP000244441"/>
    </source>
</evidence>
<reference evidence="1 2" key="1">
    <citation type="submission" date="2018-01" db="EMBL/GenBank/DDBJ databases">
        <title>Genome sequence of a Cantenovulum-like bacteria.</title>
        <authorList>
            <person name="Tan W.R."/>
            <person name="Lau N.-S."/>
            <person name="Go F."/>
            <person name="Amirul A.-A.A."/>
        </authorList>
    </citation>
    <scope>NUCLEOTIDE SEQUENCE [LARGE SCALE GENOMIC DNA]</scope>
    <source>
        <strain evidence="1 2">CCB-QB4</strain>
        <plasmid evidence="2">Plasmid unnamed1</plasmid>
    </source>
</reference>
<geneLocation type="plasmid" evidence="1">
    <name>unnamed1</name>
</geneLocation>
<name>A0A2S0VYF7_9ALTE</name>
<accession>A0A2S0VYF7</accession>
<dbReference type="Gene3D" id="3.40.50.1360">
    <property type="match status" value="1"/>
</dbReference>
<evidence type="ECO:0000313" key="1">
    <source>
        <dbReference type="EMBL" id="AWB69244.1"/>
    </source>
</evidence>
<dbReference type="EMBL" id="CP026605">
    <property type="protein sequence ID" value="AWB69244.1"/>
    <property type="molecule type" value="Genomic_DNA"/>
</dbReference>
<dbReference type="InterPro" id="IPR037171">
    <property type="entry name" value="NagB/RpiA_transferase-like"/>
</dbReference>
<dbReference type="RefSeq" id="WP_108605279.1">
    <property type="nucleotide sequence ID" value="NZ_CP026605.1"/>
</dbReference>
<dbReference type="SUPFAM" id="SSF100950">
    <property type="entry name" value="NagB/RpiA/CoA transferase-like"/>
    <property type="match status" value="1"/>
</dbReference>
<proteinExistence type="predicted"/>
<dbReference type="OrthoDB" id="834189at2"/>
<protein>
    <recommendedName>
        <fullName evidence="3">6-phosphogluconolactonase/Glucosamine-6-phosphate isomerase/deaminase</fullName>
    </recommendedName>
</protein>
<dbReference type="KEGG" id="cate:C2869_22360"/>